<name>A0ABN7IB09_9BURK</name>
<protein>
    <submittedName>
        <fullName evidence="1">Uncharacterized protein</fullName>
    </submittedName>
</protein>
<proteinExistence type="predicted"/>
<accession>A0ABN7IB09</accession>
<sequence length="588" mass="67221">MTVRDCTLNIHTKDIHEGMRVMLEAVPPTGQPPYPPIYTYEWKMDGKPLDGEKIDPDARELMWDTTGLTLGNHTLEVEGKLKPGVGGHPDELLGKEIAVVGPRGVASGSALAVTMERALDTATDDLALWVTIRKSTEALDFQRYSDFISLVLCDEPASERIGHDEKKMRARYTSLQRRRSLPFNDTDAYRLLKVATEAFLVVSCGVPLANRSFDEHDLKHLLENSCTDGKVNLEKLWQRYLVKINGTDELTLPYLALIAKKFPDEGFKATLGAEIDGEQDRAWGQHCFGLLRNKLLEPCFIELIWCYWYEEAMLTQTINVIKRRFQNVRSPLGNDPLANLEIDPLRPLNNLIWSLINDEQHWLTLPRRAYEYDHEYGMSLTGKAVPNLRPADSRSRFLEAFHTLLRIAHQFFQQDDQTTVVADAFPALNALRQVHMILSEGGSNQIGDMPTMARMEMLMEQWLLARPEFREYLPTRTMIAYPEPWMDRVDAMKRLQGWTDVSVIHFRDLARYGEQIVLSIRYGAWSDTNDPMRAKGWLRYWRPEIQAYAHAYRAATGVDLIAPDRPVDATPPSLLLSSRLQKQLAAVR</sequence>
<comment type="caution">
    <text evidence="1">The sequence shown here is derived from an EMBL/GenBank/DDBJ whole genome shotgun (WGS) entry which is preliminary data.</text>
</comment>
<organism evidence="1 2">
    <name type="scientific">Paraburkholderia hiiakae</name>
    <dbReference type="NCBI Taxonomy" id="1081782"/>
    <lineage>
        <taxon>Bacteria</taxon>
        <taxon>Pseudomonadati</taxon>
        <taxon>Pseudomonadota</taxon>
        <taxon>Betaproteobacteria</taxon>
        <taxon>Burkholderiales</taxon>
        <taxon>Burkholderiaceae</taxon>
        <taxon>Paraburkholderia</taxon>
    </lineage>
</organism>
<evidence type="ECO:0000313" key="1">
    <source>
        <dbReference type="EMBL" id="CAD6555544.1"/>
    </source>
</evidence>
<keyword evidence="2" id="KW-1185">Reference proteome</keyword>
<dbReference type="Proteomes" id="UP000656319">
    <property type="component" value="Unassembled WGS sequence"/>
</dbReference>
<dbReference type="RefSeq" id="WP_201699368.1">
    <property type="nucleotide sequence ID" value="NZ_CAJHCQ010000019.1"/>
</dbReference>
<evidence type="ECO:0000313" key="2">
    <source>
        <dbReference type="Proteomes" id="UP000656319"/>
    </source>
</evidence>
<gene>
    <name evidence="1" type="ORF">LMG27952_05836</name>
</gene>
<dbReference type="EMBL" id="CAJHCQ010000019">
    <property type="protein sequence ID" value="CAD6555544.1"/>
    <property type="molecule type" value="Genomic_DNA"/>
</dbReference>
<reference evidence="1 2" key="1">
    <citation type="submission" date="2020-10" db="EMBL/GenBank/DDBJ databases">
        <authorList>
            <person name="Peeters C."/>
        </authorList>
    </citation>
    <scope>NUCLEOTIDE SEQUENCE [LARGE SCALE GENOMIC DNA]</scope>
    <source>
        <strain evidence="1 2">LMG 27952</strain>
    </source>
</reference>